<dbReference type="Gene3D" id="3.30.420.10">
    <property type="entry name" value="Ribonuclease H-like superfamily/Ribonuclease H"/>
    <property type="match status" value="1"/>
</dbReference>
<protein>
    <submittedName>
        <fullName evidence="2">HTH-like domain-containing protein</fullName>
    </submittedName>
</protein>
<dbReference type="InterPro" id="IPR001584">
    <property type="entry name" value="Integrase_cat-core"/>
</dbReference>
<dbReference type="InterPro" id="IPR050900">
    <property type="entry name" value="Transposase_IS3/IS150/IS904"/>
</dbReference>
<evidence type="ECO:0000313" key="2">
    <source>
        <dbReference type="EMBL" id="SCB52037.1"/>
    </source>
</evidence>
<organism evidence="2 3">
    <name type="scientific">Bradyrhizobium yuanmingense</name>
    <dbReference type="NCBI Taxonomy" id="108015"/>
    <lineage>
        <taxon>Bacteria</taxon>
        <taxon>Pseudomonadati</taxon>
        <taxon>Pseudomonadota</taxon>
        <taxon>Alphaproteobacteria</taxon>
        <taxon>Hyphomicrobiales</taxon>
        <taxon>Nitrobacteraceae</taxon>
        <taxon>Bradyrhizobium</taxon>
    </lineage>
</organism>
<dbReference type="PANTHER" id="PTHR46889">
    <property type="entry name" value="TRANSPOSASE INSF FOR INSERTION SEQUENCE IS3B-RELATED"/>
    <property type="match status" value="1"/>
</dbReference>
<reference evidence="2 3" key="1">
    <citation type="submission" date="2016-08" db="EMBL/GenBank/DDBJ databases">
        <authorList>
            <person name="Seilhamer J.J."/>
        </authorList>
    </citation>
    <scope>NUCLEOTIDE SEQUENCE [LARGE SCALE GENOMIC DNA]</scope>
    <source>
        <strain evidence="2 3">CCBAU 10071</strain>
    </source>
</reference>
<dbReference type="GO" id="GO:0003676">
    <property type="term" value="F:nucleic acid binding"/>
    <property type="evidence" value="ECO:0007669"/>
    <property type="project" value="InterPro"/>
</dbReference>
<accession>A0A1C3XIC7</accession>
<dbReference type="InterPro" id="IPR036397">
    <property type="entry name" value="RNaseH_sf"/>
</dbReference>
<dbReference type="SUPFAM" id="SSF53098">
    <property type="entry name" value="Ribonuclease H-like"/>
    <property type="match status" value="1"/>
</dbReference>
<dbReference type="AlphaFoldDB" id="A0A1C3XIC7"/>
<dbReference type="NCBIfam" id="NF033516">
    <property type="entry name" value="transpos_IS3"/>
    <property type="match status" value="1"/>
</dbReference>
<dbReference type="InterPro" id="IPR025948">
    <property type="entry name" value="HTH-like_dom"/>
</dbReference>
<dbReference type="InterPro" id="IPR012337">
    <property type="entry name" value="RNaseH-like_sf"/>
</dbReference>
<proteinExistence type="predicted"/>
<dbReference type="InterPro" id="IPR048020">
    <property type="entry name" value="Transpos_IS3"/>
</dbReference>
<dbReference type="Pfam" id="PF13276">
    <property type="entry name" value="HTH_21"/>
    <property type="match status" value="1"/>
</dbReference>
<sequence length="163" mass="18317">MRRIDQLFTAWPFLGSLRMTAMLNGEGCRINRKRVQRLMRKMGIAALGPKPRTTKPAPGHKIFPYLLRHMVIDRPNQVWAADITYVPIGQGFLYLVAIIDWASRAVLAWRLSNTMDTSFCVSALEEALARFGRPEIFNTDQGSQFTSAAFTGTLAATGVRICR</sequence>
<evidence type="ECO:0000259" key="1">
    <source>
        <dbReference type="PROSITE" id="PS50994"/>
    </source>
</evidence>
<dbReference type="PROSITE" id="PS50994">
    <property type="entry name" value="INTEGRASE"/>
    <property type="match status" value="1"/>
</dbReference>
<dbReference type="PANTHER" id="PTHR46889:SF4">
    <property type="entry name" value="TRANSPOSASE INSO FOR INSERTION SEQUENCE ELEMENT IS911B-RELATED"/>
    <property type="match status" value="1"/>
</dbReference>
<dbReference type="Proteomes" id="UP000183174">
    <property type="component" value="Unassembled WGS sequence"/>
</dbReference>
<evidence type="ECO:0000313" key="3">
    <source>
        <dbReference type="Proteomes" id="UP000183174"/>
    </source>
</evidence>
<gene>
    <name evidence="2" type="ORF">GA0061099_102515</name>
</gene>
<name>A0A1C3XIC7_9BRAD</name>
<dbReference type="EMBL" id="FMAE01000025">
    <property type="protein sequence ID" value="SCB52037.1"/>
    <property type="molecule type" value="Genomic_DNA"/>
</dbReference>
<dbReference type="GO" id="GO:0015074">
    <property type="term" value="P:DNA integration"/>
    <property type="evidence" value="ECO:0007669"/>
    <property type="project" value="InterPro"/>
</dbReference>
<feature type="domain" description="Integrase catalytic" evidence="1">
    <location>
        <begin position="71"/>
        <end position="163"/>
    </location>
</feature>
<dbReference type="Pfam" id="PF00665">
    <property type="entry name" value="rve"/>
    <property type="match status" value="1"/>
</dbReference>